<keyword evidence="1" id="KW-1185">Reference proteome</keyword>
<dbReference type="GeneID" id="129921833"/>
<name>A0A9W2YDY8_BIOGL</name>
<reference evidence="2" key="1">
    <citation type="submission" date="2025-08" db="UniProtKB">
        <authorList>
            <consortium name="RefSeq"/>
        </authorList>
    </citation>
    <scope>IDENTIFICATION</scope>
</reference>
<proteinExistence type="predicted"/>
<sequence length="193" mass="22381">MYSFIHLFHLSPITSAPNLNGDEPQEKATVYRHIETQPSPTKSCDKATSTGSTKYEIAETQTLTSEHRDIEIQTESVKKFFGEIYKPLKGRISVTPVSTTANSILNERYNCSAKRRFYVTRSNYSGSDRWVVKGVRVLKRNLKGCVSRYSKKKQFEYFQRAYRAYISKQKLNEIRKFYKEPVLAVAPMLKHLH</sequence>
<evidence type="ECO:0000313" key="1">
    <source>
        <dbReference type="Proteomes" id="UP001165740"/>
    </source>
</evidence>
<organism evidence="1 2">
    <name type="scientific">Biomphalaria glabrata</name>
    <name type="common">Bloodfluke planorb</name>
    <name type="synonym">Freshwater snail</name>
    <dbReference type="NCBI Taxonomy" id="6526"/>
    <lineage>
        <taxon>Eukaryota</taxon>
        <taxon>Metazoa</taxon>
        <taxon>Spiralia</taxon>
        <taxon>Lophotrochozoa</taxon>
        <taxon>Mollusca</taxon>
        <taxon>Gastropoda</taxon>
        <taxon>Heterobranchia</taxon>
        <taxon>Euthyneura</taxon>
        <taxon>Panpulmonata</taxon>
        <taxon>Hygrophila</taxon>
        <taxon>Lymnaeoidea</taxon>
        <taxon>Planorbidae</taxon>
        <taxon>Biomphalaria</taxon>
    </lineage>
</organism>
<dbReference type="OrthoDB" id="10481691at2759"/>
<gene>
    <name evidence="2" type="primary">LOC129921833</name>
</gene>
<dbReference type="RefSeq" id="XP_055860935.1">
    <property type="nucleotide sequence ID" value="XM_056004960.1"/>
</dbReference>
<dbReference type="Proteomes" id="UP001165740">
    <property type="component" value="Chromosome 11"/>
</dbReference>
<accession>A0A9W2YDY8</accession>
<protein>
    <submittedName>
        <fullName evidence="2">Uncharacterized protein LOC129921833</fullName>
    </submittedName>
</protein>
<evidence type="ECO:0000313" key="2">
    <source>
        <dbReference type="RefSeq" id="XP_055860935.1"/>
    </source>
</evidence>
<dbReference type="AlphaFoldDB" id="A0A9W2YDY8"/>